<dbReference type="PROSITE" id="PS51257">
    <property type="entry name" value="PROKAR_LIPOPROTEIN"/>
    <property type="match status" value="1"/>
</dbReference>
<feature type="signal peptide" evidence="2">
    <location>
        <begin position="1"/>
        <end position="19"/>
    </location>
</feature>
<dbReference type="Gene3D" id="3.40.30.10">
    <property type="entry name" value="Glutaredoxin"/>
    <property type="match status" value="1"/>
</dbReference>
<keyword evidence="2" id="KW-0732">Signal</keyword>
<dbReference type="InterPro" id="IPR036249">
    <property type="entry name" value="Thioredoxin-like_sf"/>
</dbReference>
<reference evidence="3" key="1">
    <citation type="journal article" date="2020" name="J. ISSAAS">
        <title>Lactobacilli and other gastrointestinal microbiota of Peromyscus leucopus, reservoir host for agents of Lyme disease and other zoonoses in North America.</title>
        <authorList>
            <person name="Milovic A."/>
            <person name="Bassam K."/>
            <person name="Shao H."/>
            <person name="Chatzistamou I."/>
            <person name="Tufts D.M."/>
            <person name="Diuk-Wasser M."/>
            <person name="Barbour A.G."/>
        </authorList>
    </citation>
    <scope>NUCLEOTIDE SEQUENCE</scope>
    <source>
        <strain evidence="3">LL50</strain>
    </source>
</reference>
<proteinExistence type="predicted"/>
<dbReference type="SUPFAM" id="SSF52833">
    <property type="entry name" value="Thioredoxin-like"/>
    <property type="match status" value="1"/>
</dbReference>
<protein>
    <submittedName>
        <fullName evidence="3">Lipoprotein</fullName>
    </submittedName>
</protein>
<sequence>MKKFLFAISIAIFFAMVLAGCSKNSTKDEFGIFHDLDETISAAEKSDKKILLVFTKLDSGGFNETLVNQVLHAQDYQEKLGAEFETCQIDFSKEDFSSEKNSRSGNSSRKKSAKKTKAQIERNMRATVIYGVETPPTVMILSPQGYVISSITYLSCINVTEFSNIVEVEREKIDAMEKLVSAVKSANGQEKISAIDLLYENTHTNYRYQLRELCDEVVRLDKKNESGLVGKYLLARAATEAMDCYLERKPEKAAECYTKYVSSQFLSVEQKQQCYYAAAYITGNERPSVEVSEKILGYLNSLVELDSQTPLAKQAKILSERQQEILKRQKEIEVKKDEEAQQ</sequence>
<dbReference type="AlphaFoldDB" id="A0A650ENS7"/>
<evidence type="ECO:0000313" key="3">
    <source>
        <dbReference type="EMBL" id="QGT51527.1"/>
    </source>
</evidence>
<accession>A0A650ENS7</accession>
<name>A0A650ENS7_9SPIO</name>
<feature type="compositionally biased region" description="Basic residues" evidence="1">
    <location>
        <begin position="108"/>
        <end position="117"/>
    </location>
</feature>
<feature type="chain" id="PRO_5025060851" evidence="2">
    <location>
        <begin position="20"/>
        <end position="342"/>
    </location>
</feature>
<organism evidence="3">
    <name type="scientific">uncultured Spirochaetaceae bacterium</name>
    <dbReference type="NCBI Taxonomy" id="201186"/>
    <lineage>
        <taxon>Bacteria</taxon>
        <taxon>Pseudomonadati</taxon>
        <taxon>Spirochaetota</taxon>
        <taxon>Spirochaetia</taxon>
        <taxon>Spirochaetales</taxon>
        <taxon>Spirochaetaceae</taxon>
        <taxon>environmental samples</taxon>
    </lineage>
</organism>
<evidence type="ECO:0000256" key="1">
    <source>
        <dbReference type="SAM" id="MobiDB-lite"/>
    </source>
</evidence>
<feature type="region of interest" description="Disordered" evidence="1">
    <location>
        <begin position="97"/>
        <end position="118"/>
    </location>
</feature>
<dbReference type="EMBL" id="MN577574">
    <property type="protein sequence ID" value="QGT51527.1"/>
    <property type="molecule type" value="Genomic_DNA"/>
</dbReference>
<evidence type="ECO:0000256" key="2">
    <source>
        <dbReference type="SAM" id="SignalP"/>
    </source>
</evidence>
<keyword evidence="3" id="KW-0449">Lipoprotein</keyword>
<gene>
    <name evidence="3" type="ORF">Unknown280_2190</name>
</gene>